<evidence type="ECO:0000313" key="3">
    <source>
        <dbReference type="EMBL" id="SEH60992.1"/>
    </source>
</evidence>
<proteinExistence type="predicted"/>
<accession>A0A1H6JKF9</accession>
<feature type="transmembrane region" description="Helical" evidence="2">
    <location>
        <begin position="43"/>
        <end position="62"/>
    </location>
</feature>
<dbReference type="RefSeq" id="WP_074716428.1">
    <property type="nucleotide sequence ID" value="NZ_FNWV01000005.1"/>
</dbReference>
<feature type="transmembrane region" description="Helical" evidence="2">
    <location>
        <begin position="122"/>
        <end position="142"/>
    </location>
</feature>
<keyword evidence="2" id="KW-1133">Transmembrane helix</keyword>
<evidence type="ECO:0000256" key="2">
    <source>
        <dbReference type="SAM" id="Phobius"/>
    </source>
</evidence>
<dbReference type="OrthoDB" id="1852280at2"/>
<protein>
    <submittedName>
        <fullName evidence="3">Uncharacterized membrane protein YesL</fullName>
    </submittedName>
</protein>
<evidence type="ECO:0000256" key="1">
    <source>
        <dbReference type="SAM" id="MobiDB-lite"/>
    </source>
</evidence>
<feature type="transmembrane region" description="Helical" evidence="2">
    <location>
        <begin position="204"/>
        <end position="224"/>
    </location>
</feature>
<name>A0A1H6JKF9_RUMFL</name>
<dbReference type="Proteomes" id="UP000183190">
    <property type="component" value="Unassembled WGS sequence"/>
</dbReference>
<feature type="compositionally biased region" description="Basic and acidic residues" evidence="1">
    <location>
        <begin position="278"/>
        <end position="293"/>
    </location>
</feature>
<feature type="transmembrane region" description="Helical" evidence="2">
    <location>
        <begin position="68"/>
        <end position="89"/>
    </location>
</feature>
<feature type="transmembrane region" description="Helical" evidence="2">
    <location>
        <begin position="154"/>
        <end position="183"/>
    </location>
</feature>
<dbReference type="InterPro" id="IPR006938">
    <property type="entry name" value="DUF624"/>
</dbReference>
<organism evidence="3 4">
    <name type="scientific">Ruminococcus flavefaciens</name>
    <dbReference type="NCBI Taxonomy" id="1265"/>
    <lineage>
        <taxon>Bacteria</taxon>
        <taxon>Bacillati</taxon>
        <taxon>Bacillota</taxon>
        <taxon>Clostridia</taxon>
        <taxon>Eubacteriales</taxon>
        <taxon>Oscillospiraceae</taxon>
        <taxon>Ruminococcus</taxon>
    </lineage>
</organism>
<keyword evidence="2" id="KW-0472">Membrane</keyword>
<dbReference type="AlphaFoldDB" id="A0A1H6JKF9"/>
<evidence type="ECO:0000313" key="4">
    <source>
        <dbReference type="Proteomes" id="UP000183190"/>
    </source>
</evidence>
<keyword evidence="2" id="KW-0812">Transmembrane</keyword>
<feature type="region of interest" description="Disordered" evidence="1">
    <location>
        <begin position="278"/>
        <end position="305"/>
    </location>
</feature>
<reference evidence="3 4" key="1">
    <citation type="submission" date="2016-10" db="EMBL/GenBank/DDBJ databases">
        <authorList>
            <person name="de Groot N.N."/>
        </authorList>
    </citation>
    <scope>NUCLEOTIDE SEQUENCE [LARGE SCALE GENOMIC DNA]</scope>
    <source>
        <strain evidence="3 4">YAD2003</strain>
    </source>
</reference>
<sequence>MGLFKNYESTGAGISKNAPKKKGAALFWDIFCRKFWKLMEINLVYMLFFLPLLFVFPVLNIFKNNYYAAMISSVLLILVFMILIGPATAGMTKIMRKFVINKHSFIMQDFIKGFKENFKKSVIIGFLDCLVIISAYAALNVYPVLAVQQSKAMYIPLVITFSLFLVIVMMNHYIYLMLTATNLSMKNLFKNSFALAFVAMKQNLLVFIIGVALIALMVVLFIYLMPVFFLLIAFFPAAFICLINSFVCYPVIQKYVINPYYTSIGEINPELIDDTPTEEERIFEDMGGKEKPVEKRKKGKGKRIS</sequence>
<feature type="compositionally biased region" description="Basic residues" evidence="1">
    <location>
        <begin position="294"/>
        <end position="305"/>
    </location>
</feature>
<gene>
    <name evidence="3" type="ORF">SAMN02910265_01709</name>
</gene>
<feature type="transmembrane region" description="Helical" evidence="2">
    <location>
        <begin position="230"/>
        <end position="252"/>
    </location>
</feature>
<dbReference type="EMBL" id="FNWV01000005">
    <property type="protein sequence ID" value="SEH60992.1"/>
    <property type="molecule type" value="Genomic_DNA"/>
</dbReference>
<dbReference type="Pfam" id="PF04854">
    <property type="entry name" value="DUF624"/>
    <property type="match status" value="1"/>
</dbReference>